<dbReference type="PANTHER" id="PTHR42714">
    <property type="entry name" value="TRNA MODIFICATION GTPASE GTPBP3"/>
    <property type="match status" value="1"/>
</dbReference>
<dbReference type="STRING" id="335973.SAMN04488693_10395"/>
<evidence type="ECO:0000256" key="1">
    <source>
        <dbReference type="SAM" id="Phobius"/>
    </source>
</evidence>
<dbReference type="EMBL" id="FNDT01000003">
    <property type="protein sequence ID" value="SDH82586.1"/>
    <property type="molecule type" value="Genomic_DNA"/>
</dbReference>
<dbReference type="SUPFAM" id="SSF52540">
    <property type="entry name" value="P-loop containing nucleoside triphosphate hydrolases"/>
    <property type="match status" value="1"/>
</dbReference>
<evidence type="ECO:0000313" key="3">
    <source>
        <dbReference type="EMBL" id="SDH82586.1"/>
    </source>
</evidence>
<protein>
    <submittedName>
        <fullName evidence="3">50S ribosome-binding GTPase</fullName>
    </submittedName>
</protein>
<name>A0A1G8FKN1_9MICC</name>
<organism evidence="3 4">
    <name type="scientific">Arthrobacter subterraneus</name>
    <dbReference type="NCBI Taxonomy" id="335973"/>
    <lineage>
        <taxon>Bacteria</taxon>
        <taxon>Bacillati</taxon>
        <taxon>Actinomycetota</taxon>
        <taxon>Actinomycetes</taxon>
        <taxon>Micrococcales</taxon>
        <taxon>Micrococcaceae</taxon>
        <taxon>Arthrobacter</taxon>
    </lineage>
</organism>
<keyword evidence="1" id="KW-0812">Transmembrane</keyword>
<proteinExistence type="predicted"/>
<evidence type="ECO:0000259" key="2">
    <source>
        <dbReference type="Pfam" id="PF01926"/>
    </source>
</evidence>
<dbReference type="InterPro" id="IPR027417">
    <property type="entry name" value="P-loop_NTPase"/>
</dbReference>
<dbReference type="PANTHER" id="PTHR42714:SF2">
    <property type="entry name" value="TRNA MODIFICATION GTPASE GTPBP3, MITOCHONDRIAL"/>
    <property type="match status" value="1"/>
</dbReference>
<accession>A0A1G8FKN1</accession>
<gene>
    <name evidence="3" type="ORF">SAMN04488693_10395</name>
</gene>
<dbReference type="Gene3D" id="3.40.50.300">
    <property type="entry name" value="P-loop containing nucleotide triphosphate hydrolases"/>
    <property type="match status" value="1"/>
</dbReference>
<dbReference type="GO" id="GO:0002098">
    <property type="term" value="P:tRNA wobble uridine modification"/>
    <property type="evidence" value="ECO:0007669"/>
    <property type="project" value="TreeGrafter"/>
</dbReference>
<dbReference type="GO" id="GO:0005525">
    <property type="term" value="F:GTP binding"/>
    <property type="evidence" value="ECO:0007669"/>
    <property type="project" value="InterPro"/>
</dbReference>
<feature type="transmembrane region" description="Helical" evidence="1">
    <location>
        <begin position="481"/>
        <end position="504"/>
    </location>
</feature>
<reference evidence="3 4" key="1">
    <citation type="submission" date="2016-10" db="EMBL/GenBank/DDBJ databases">
        <authorList>
            <person name="de Groot N.N."/>
        </authorList>
    </citation>
    <scope>NUCLEOTIDE SEQUENCE [LARGE SCALE GENOMIC DNA]</scope>
    <source>
        <strain evidence="3 4">NP_1H</strain>
    </source>
</reference>
<dbReference type="GO" id="GO:0005737">
    <property type="term" value="C:cytoplasm"/>
    <property type="evidence" value="ECO:0007669"/>
    <property type="project" value="TreeGrafter"/>
</dbReference>
<dbReference type="Pfam" id="PF01926">
    <property type="entry name" value="MMR_HSR1"/>
    <property type="match status" value="1"/>
</dbReference>
<keyword evidence="1" id="KW-0472">Membrane</keyword>
<sequence>MSRHRGAASSSRLQERLEAVNEARELAEGRVDEDQLGAVYDVLDRASSRRSLSAAHTVVGIFGPTGSGKSSLLNALTGTDLARVTARRPTTAEPLAVIWGEEGSADLLDWLQVQNRHVMPDGAPLLVPARNGRRGNPNEGVEGGLILLDLPDFDSTALGHRAIVERLAGQVDVLLWVTDPQKYADAALHREFLEPLATHESVILVALNQSDRLSEADLTQVNRSLKGILAAEGHGSAVVHAISAVTGRGLDGLAEEIRAIVRRKEAATGRLSADVDVAVESLRRFTGPELAGPSKTTRTALADRLAGATGADAVIDAVVRSYRRDAHSVTGWPVTRWLGKLRADPLRRLNLRRSDVGDFVGRTSLPEPGPAQRASVDRALRTFGEELSSGAVEPWRTAIRDAARSPEPELLERLDEAVARTDFQSGSRAWWWPVAGVLQWLFLAAMVVGIGWLALLAGLAFLQFPVPESPTVEGIPVPTLLALGGVAAGIALGILCAALARLGARRRGKRVRRRLVGSIGETTDAVAVGPVAAEIDRYNGFVRAVHTAGARR</sequence>
<dbReference type="InterPro" id="IPR006073">
    <property type="entry name" value="GTP-bd"/>
</dbReference>
<dbReference type="OrthoDB" id="974105at2"/>
<dbReference type="GO" id="GO:0030488">
    <property type="term" value="P:tRNA methylation"/>
    <property type="evidence" value="ECO:0007669"/>
    <property type="project" value="TreeGrafter"/>
</dbReference>
<dbReference type="RefSeq" id="WP_090584983.1">
    <property type="nucleotide sequence ID" value="NZ_FNDT01000003.1"/>
</dbReference>
<dbReference type="AlphaFoldDB" id="A0A1G8FKN1"/>
<keyword evidence="4" id="KW-1185">Reference proteome</keyword>
<evidence type="ECO:0000313" key="4">
    <source>
        <dbReference type="Proteomes" id="UP000199258"/>
    </source>
</evidence>
<feature type="transmembrane region" description="Helical" evidence="1">
    <location>
        <begin position="430"/>
        <end position="461"/>
    </location>
</feature>
<feature type="domain" description="G" evidence="2">
    <location>
        <begin position="59"/>
        <end position="204"/>
    </location>
</feature>
<keyword evidence="1" id="KW-1133">Transmembrane helix</keyword>
<dbReference type="Proteomes" id="UP000199258">
    <property type="component" value="Unassembled WGS sequence"/>
</dbReference>